<proteinExistence type="predicted"/>
<dbReference type="KEGG" id="rhs:A3Q41_01684"/>
<evidence type="ECO:0000313" key="4">
    <source>
        <dbReference type="Proteomes" id="UP000076038"/>
    </source>
</evidence>
<evidence type="ECO:0000313" key="3">
    <source>
        <dbReference type="EMBL" id="AMY22988.1"/>
    </source>
</evidence>
<dbReference type="Pfam" id="PF19803">
    <property type="entry name" value="DUF6286"/>
    <property type="match status" value="1"/>
</dbReference>
<name>A0A143QJM7_RHOFA</name>
<keyword evidence="4" id="KW-1185">Reference proteome</keyword>
<dbReference type="InterPro" id="IPR046253">
    <property type="entry name" value="DUF6286"/>
</dbReference>
<protein>
    <recommendedName>
        <fullName evidence="2">DUF6286 domain-containing protein</fullName>
    </recommendedName>
</protein>
<gene>
    <name evidence="3" type="ORF">A3Q41_01684</name>
</gene>
<evidence type="ECO:0000259" key="2">
    <source>
        <dbReference type="Pfam" id="PF19803"/>
    </source>
</evidence>
<keyword evidence="1" id="KW-1133">Transmembrane helix</keyword>
<keyword evidence="1" id="KW-0812">Transmembrane</keyword>
<dbReference type="PATRIC" id="fig|1653479.3.peg.1705"/>
<reference evidence="4" key="2">
    <citation type="submission" date="2016-04" db="EMBL/GenBank/DDBJ databases">
        <title>Complete Genome and Plasmid Sequences for Rhodococcus fascians D188 and Draft Sequences for Rhodococcus spp. Isolates PBTS 1 and PBTS 2.</title>
        <authorList>
            <person name="Stamer R."/>
            <person name="Vereecke D."/>
            <person name="Zhang Y."/>
            <person name="Schilkey F."/>
            <person name="Devitt N."/>
            <person name="Randall J."/>
        </authorList>
    </citation>
    <scope>NUCLEOTIDE SEQUENCE [LARGE SCALE GENOMIC DNA]</scope>
    <source>
        <strain evidence="4">PBTS2</strain>
    </source>
</reference>
<evidence type="ECO:0000256" key="1">
    <source>
        <dbReference type="SAM" id="Phobius"/>
    </source>
</evidence>
<dbReference type="RefSeq" id="WP_048318883.1">
    <property type="nucleotide sequence ID" value="NZ_CP015220.1"/>
</dbReference>
<reference evidence="3 4" key="1">
    <citation type="journal article" date="2016" name="Genome Announc.">
        <title>Complete Genome and Plasmid Sequences for Rhodococcus fascians D188 and Draft Sequences for Rhodococcus Isolates PBTS 1 and PBTS 2.</title>
        <authorList>
            <person name="Stamler R.A."/>
            <person name="Vereecke D."/>
            <person name="Zhang Y."/>
            <person name="Schilkey F."/>
            <person name="Devitt N."/>
            <person name="Randall J.J."/>
        </authorList>
    </citation>
    <scope>NUCLEOTIDE SEQUENCE [LARGE SCALE GENOMIC DNA]</scope>
    <source>
        <strain evidence="3 4">PBTS2</strain>
    </source>
</reference>
<feature type="domain" description="DUF6286" evidence="2">
    <location>
        <begin position="75"/>
        <end position="174"/>
    </location>
</feature>
<feature type="transmembrane region" description="Helical" evidence="1">
    <location>
        <begin position="65"/>
        <end position="85"/>
    </location>
</feature>
<keyword evidence="1" id="KW-0472">Membrane</keyword>
<dbReference type="AlphaFoldDB" id="A0A143QJM7"/>
<dbReference type="EMBL" id="CP015220">
    <property type="protein sequence ID" value="AMY22988.1"/>
    <property type="molecule type" value="Genomic_DNA"/>
</dbReference>
<sequence length="180" mass="18371">MTEQASKKPVANPTAAVPAVLFALVLIAAGVVLGREALLKLGALDGSEWVGPAASNLDGLTAQQWMLPAGIAAVVVGFVLVFVAIRPRRRTHRALTEQGVWLRKGDVAAVARSAALDSVGVDTASAKAGNKKVTVAVSTVAGTDTSALKSAVVTSVDDALRPLASAPKVRTRVRTTGQAS</sequence>
<accession>A0A143QJM7</accession>
<organism evidence="3 4">
    <name type="scientific">Rhodococcoides fascians</name>
    <name type="common">Rhodococcus fascians</name>
    <dbReference type="NCBI Taxonomy" id="1828"/>
    <lineage>
        <taxon>Bacteria</taxon>
        <taxon>Bacillati</taxon>
        <taxon>Actinomycetota</taxon>
        <taxon>Actinomycetes</taxon>
        <taxon>Mycobacteriales</taxon>
        <taxon>Nocardiaceae</taxon>
        <taxon>Rhodococcoides</taxon>
    </lineage>
</organism>
<dbReference type="OrthoDB" id="5197468at2"/>
<dbReference type="Proteomes" id="UP000076038">
    <property type="component" value="Chromosome"/>
</dbReference>